<dbReference type="Proteomes" id="UP001151699">
    <property type="component" value="Chromosome B"/>
</dbReference>
<dbReference type="GO" id="GO:0005634">
    <property type="term" value="C:nucleus"/>
    <property type="evidence" value="ECO:0007669"/>
    <property type="project" value="TreeGrafter"/>
</dbReference>
<dbReference type="InterPro" id="IPR003595">
    <property type="entry name" value="Tyr_Pase_cat"/>
</dbReference>
<dbReference type="GO" id="GO:0004726">
    <property type="term" value="F:non-membrane spanning protein tyrosine phosphatase activity"/>
    <property type="evidence" value="ECO:0007669"/>
    <property type="project" value="TreeGrafter"/>
</dbReference>
<evidence type="ECO:0000256" key="6">
    <source>
        <dbReference type="ARBA" id="ARBA00022912"/>
    </source>
</evidence>
<dbReference type="AlphaFoldDB" id="A0A9Q0S2B3"/>
<dbReference type="InterPro" id="IPR016130">
    <property type="entry name" value="Tyr_Pase_AS"/>
</dbReference>
<evidence type="ECO:0000256" key="1">
    <source>
        <dbReference type="ARBA" id="ARBA00004308"/>
    </source>
</evidence>
<dbReference type="InterPro" id="IPR000387">
    <property type="entry name" value="Tyr_Pase_dom"/>
</dbReference>
<dbReference type="GO" id="GO:0070373">
    <property type="term" value="P:negative regulation of ERK1 and ERK2 cascade"/>
    <property type="evidence" value="ECO:0007669"/>
    <property type="project" value="TreeGrafter"/>
</dbReference>
<keyword evidence="9" id="KW-0812">Transmembrane</keyword>
<dbReference type="SUPFAM" id="SSF52799">
    <property type="entry name" value="(Phosphotyrosine protein) phosphatases II"/>
    <property type="match status" value="1"/>
</dbReference>
<evidence type="ECO:0000256" key="9">
    <source>
        <dbReference type="SAM" id="Phobius"/>
    </source>
</evidence>
<dbReference type="PROSITE" id="PS50055">
    <property type="entry name" value="TYR_PHOSPHATASE_PTP"/>
    <property type="match status" value="1"/>
</dbReference>
<dbReference type="InterPro" id="IPR000242">
    <property type="entry name" value="PTP_cat"/>
</dbReference>
<dbReference type="GO" id="GO:0012505">
    <property type="term" value="C:endomembrane system"/>
    <property type="evidence" value="ECO:0007669"/>
    <property type="project" value="UniProtKB-SubCell"/>
</dbReference>
<keyword evidence="9" id="KW-1133">Transmembrane helix</keyword>
<sequence length="497" mass="57086">MTKGSIATEFEEINENGRNGWLDKFQYIKDRSDQEAKEKKFSCEVSNKIDNRRFNRYRDVNPYDHSRVILRRGDVDYINANLVTMEKANRKYILTQGPLQSTLGHFWLMVWEQNSIAILMLNKLIEKKQVKCYQYWPELKGPENKMRLTDVGLEVEYLLCEEYKQYTRRIFRLIDTESTKSREIVQFHYKTWPDFGIPSSPLEFLHFLKKVRDSNGMSTDVGPPIVHCSAGIGRSGTFCLVDSCLVMIDNEGENKVSVCDVLLELRRYRMGLIQTFDQLFFSYQAIISGMQVLTSTSYSDYDEFPLISLEVDDIPPPLPPPRDSSLPTSENAHEFRDVEKRNNEENNIDRPLPPLPRENSLTVLDESASDEISEDDSVESDGNEDAPAKENAENDLNTTNGLDDESDTDSLPPLMPATKPEMNGTSQISETEVRLRQRREMQALLAKKVMEMKRKQQACEEEARNPKKKHRSLMISIGAGVGVVACLFCLYAYTKFG</sequence>
<evidence type="ECO:0000256" key="4">
    <source>
        <dbReference type="ARBA" id="ARBA00022553"/>
    </source>
</evidence>
<keyword evidence="6" id="KW-0904">Protein phosphatase</keyword>
<keyword evidence="13" id="KW-1185">Reference proteome</keyword>
<organism evidence="12 13">
    <name type="scientific">Pseudolycoriella hygida</name>
    <dbReference type="NCBI Taxonomy" id="35572"/>
    <lineage>
        <taxon>Eukaryota</taxon>
        <taxon>Metazoa</taxon>
        <taxon>Ecdysozoa</taxon>
        <taxon>Arthropoda</taxon>
        <taxon>Hexapoda</taxon>
        <taxon>Insecta</taxon>
        <taxon>Pterygota</taxon>
        <taxon>Neoptera</taxon>
        <taxon>Endopterygota</taxon>
        <taxon>Diptera</taxon>
        <taxon>Nematocera</taxon>
        <taxon>Sciaroidea</taxon>
        <taxon>Sciaridae</taxon>
        <taxon>Pseudolycoriella</taxon>
    </lineage>
</organism>
<keyword evidence="4" id="KW-0597">Phosphoprotein</keyword>
<comment type="subcellular location">
    <subcellularLocation>
        <location evidence="1">Endomembrane system</location>
    </subcellularLocation>
</comment>
<feature type="compositionally biased region" description="Basic and acidic residues" evidence="8">
    <location>
        <begin position="331"/>
        <end position="348"/>
    </location>
</feature>
<dbReference type="GO" id="GO:0019901">
    <property type="term" value="F:protein kinase binding"/>
    <property type="evidence" value="ECO:0007669"/>
    <property type="project" value="TreeGrafter"/>
</dbReference>
<evidence type="ECO:0000313" key="12">
    <source>
        <dbReference type="EMBL" id="KAJ6641398.1"/>
    </source>
</evidence>
<dbReference type="PRINTS" id="PR00700">
    <property type="entry name" value="PRTYPHPHTASE"/>
</dbReference>
<dbReference type="GO" id="GO:0009653">
    <property type="term" value="P:anatomical structure morphogenesis"/>
    <property type="evidence" value="ECO:0007669"/>
    <property type="project" value="UniProtKB-ARBA"/>
</dbReference>
<dbReference type="GO" id="GO:0046426">
    <property type="term" value="P:negative regulation of receptor signaling pathway via JAK-STAT"/>
    <property type="evidence" value="ECO:0007669"/>
    <property type="project" value="TreeGrafter"/>
</dbReference>
<dbReference type="Pfam" id="PF00102">
    <property type="entry name" value="Y_phosphatase"/>
    <property type="match status" value="1"/>
</dbReference>
<dbReference type="EMBL" id="WJQU01000002">
    <property type="protein sequence ID" value="KAJ6641398.1"/>
    <property type="molecule type" value="Genomic_DNA"/>
</dbReference>
<accession>A0A9Q0S2B3</accession>
<dbReference type="SMART" id="SM00404">
    <property type="entry name" value="PTPc_motif"/>
    <property type="match status" value="1"/>
</dbReference>
<dbReference type="OrthoDB" id="9450131at2759"/>
<evidence type="ECO:0000256" key="2">
    <source>
        <dbReference type="ARBA" id="ARBA00009701"/>
    </source>
</evidence>
<feature type="region of interest" description="Disordered" evidence="8">
    <location>
        <begin position="310"/>
        <end position="433"/>
    </location>
</feature>
<dbReference type="SMART" id="SM00194">
    <property type="entry name" value="PTPc"/>
    <property type="match status" value="1"/>
</dbReference>
<comment type="similarity">
    <text evidence="2">Belongs to the protein-tyrosine phosphatase family. Non-receptor class 1 subfamily.</text>
</comment>
<dbReference type="EC" id="3.1.3.48" evidence="3"/>
<dbReference type="GO" id="GO:0005737">
    <property type="term" value="C:cytoplasm"/>
    <property type="evidence" value="ECO:0007669"/>
    <property type="project" value="TreeGrafter"/>
</dbReference>
<proteinExistence type="inferred from homology"/>
<dbReference type="GO" id="GO:0048666">
    <property type="term" value="P:neuron development"/>
    <property type="evidence" value="ECO:0007669"/>
    <property type="project" value="UniProtKB-ARBA"/>
</dbReference>
<evidence type="ECO:0000256" key="3">
    <source>
        <dbReference type="ARBA" id="ARBA00013064"/>
    </source>
</evidence>
<dbReference type="PROSITE" id="PS00383">
    <property type="entry name" value="TYR_PHOSPHATASE_1"/>
    <property type="match status" value="1"/>
</dbReference>
<dbReference type="PANTHER" id="PTHR46047">
    <property type="entry name" value="TYROSINE-PROTEIN PHOSPHATASE NON-RECEPTOR TYPE 61F"/>
    <property type="match status" value="1"/>
</dbReference>
<dbReference type="PANTHER" id="PTHR46047:SF3">
    <property type="entry name" value="TYROSINE-PROTEIN PHOSPHATASE NON-RECEPTOR TYPE 61F"/>
    <property type="match status" value="1"/>
</dbReference>
<dbReference type="PROSITE" id="PS50056">
    <property type="entry name" value="TYR_PHOSPHATASE_2"/>
    <property type="match status" value="1"/>
</dbReference>
<feature type="transmembrane region" description="Helical" evidence="9">
    <location>
        <begin position="473"/>
        <end position="493"/>
    </location>
</feature>
<keyword evidence="7 9" id="KW-0472">Membrane</keyword>
<evidence type="ECO:0000256" key="5">
    <source>
        <dbReference type="ARBA" id="ARBA00022801"/>
    </source>
</evidence>
<dbReference type="InterPro" id="IPR051985">
    <property type="entry name" value="NR_tyrosine_phosphatase"/>
</dbReference>
<feature type="compositionally biased region" description="Acidic residues" evidence="8">
    <location>
        <begin position="367"/>
        <end position="384"/>
    </location>
</feature>
<dbReference type="Gene3D" id="3.90.190.10">
    <property type="entry name" value="Protein tyrosine phosphatase superfamily"/>
    <property type="match status" value="1"/>
</dbReference>
<evidence type="ECO:0000313" key="13">
    <source>
        <dbReference type="Proteomes" id="UP001151699"/>
    </source>
</evidence>
<feature type="domain" description="Tyrosine-protein phosphatase" evidence="10">
    <location>
        <begin position="6"/>
        <end position="289"/>
    </location>
</feature>
<feature type="domain" description="Tyrosine specific protein phosphatases" evidence="11">
    <location>
        <begin position="202"/>
        <end position="280"/>
    </location>
</feature>
<name>A0A9Q0S2B3_9DIPT</name>
<dbReference type="InterPro" id="IPR029021">
    <property type="entry name" value="Prot-tyrosine_phosphatase-like"/>
</dbReference>
<comment type="caution">
    <text evidence="12">The sequence shown here is derived from an EMBL/GenBank/DDBJ whole genome shotgun (WGS) entry which is preliminary data.</text>
</comment>
<evidence type="ECO:0000256" key="7">
    <source>
        <dbReference type="ARBA" id="ARBA00023136"/>
    </source>
</evidence>
<keyword evidence="5" id="KW-0378">Hydrolase</keyword>
<evidence type="ECO:0000259" key="11">
    <source>
        <dbReference type="PROSITE" id="PS50056"/>
    </source>
</evidence>
<evidence type="ECO:0000259" key="10">
    <source>
        <dbReference type="PROSITE" id="PS50055"/>
    </source>
</evidence>
<protein>
    <recommendedName>
        <fullName evidence="3">protein-tyrosine-phosphatase</fullName>
        <ecNumber evidence="3">3.1.3.48</ecNumber>
    </recommendedName>
</protein>
<reference evidence="12" key="1">
    <citation type="submission" date="2022-07" db="EMBL/GenBank/DDBJ databases">
        <authorList>
            <person name="Trinca V."/>
            <person name="Uliana J.V.C."/>
            <person name="Torres T.T."/>
            <person name="Ward R.J."/>
            <person name="Monesi N."/>
        </authorList>
    </citation>
    <scope>NUCLEOTIDE SEQUENCE</scope>
    <source>
        <strain evidence="12">HSMRA1968</strain>
        <tissue evidence="12">Whole embryos</tissue>
    </source>
</reference>
<evidence type="ECO:0000256" key="8">
    <source>
        <dbReference type="SAM" id="MobiDB-lite"/>
    </source>
</evidence>
<gene>
    <name evidence="12" type="primary">Ptp61F</name>
    <name evidence="12" type="ORF">Bhyg_06337</name>
</gene>